<gene>
    <name evidence="1" type="ORF">GCM10022226_39310</name>
</gene>
<dbReference type="Proteomes" id="UP001500888">
    <property type="component" value="Unassembled WGS sequence"/>
</dbReference>
<keyword evidence="2" id="KW-1185">Reference proteome</keyword>
<evidence type="ECO:0000313" key="2">
    <source>
        <dbReference type="Proteomes" id="UP001500888"/>
    </source>
</evidence>
<evidence type="ECO:0000313" key="1">
    <source>
        <dbReference type="EMBL" id="GAA3814581.1"/>
    </source>
</evidence>
<comment type="caution">
    <text evidence="1">The sequence shown here is derived from an EMBL/GenBank/DDBJ whole genome shotgun (WGS) entry which is preliminary data.</text>
</comment>
<reference evidence="2" key="1">
    <citation type="journal article" date="2019" name="Int. J. Syst. Evol. Microbiol.">
        <title>The Global Catalogue of Microorganisms (GCM) 10K type strain sequencing project: providing services to taxonomists for standard genome sequencing and annotation.</title>
        <authorList>
            <consortium name="The Broad Institute Genomics Platform"/>
            <consortium name="The Broad Institute Genome Sequencing Center for Infectious Disease"/>
            <person name="Wu L."/>
            <person name="Ma J."/>
        </authorList>
    </citation>
    <scope>NUCLEOTIDE SEQUENCE [LARGE SCALE GENOMIC DNA]</scope>
    <source>
        <strain evidence="2">JCM 16908</strain>
    </source>
</reference>
<dbReference type="RefSeq" id="WP_344941751.1">
    <property type="nucleotide sequence ID" value="NZ_BAAAZR010000008.1"/>
</dbReference>
<organism evidence="1 2">
    <name type="scientific">Sphaerisporangium flaviroseum</name>
    <dbReference type="NCBI Taxonomy" id="509199"/>
    <lineage>
        <taxon>Bacteria</taxon>
        <taxon>Bacillati</taxon>
        <taxon>Actinomycetota</taxon>
        <taxon>Actinomycetes</taxon>
        <taxon>Streptosporangiales</taxon>
        <taxon>Streptosporangiaceae</taxon>
        <taxon>Sphaerisporangium</taxon>
    </lineage>
</organism>
<accession>A0ABP7IBR4</accession>
<dbReference type="SUPFAM" id="SSF56209">
    <property type="entry name" value="Nitrile hydratase alpha chain"/>
    <property type="match status" value="1"/>
</dbReference>
<name>A0ABP7IBR4_9ACTN</name>
<protein>
    <submittedName>
        <fullName evidence="1">Uncharacterized protein</fullName>
    </submittedName>
</protein>
<dbReference type="EMBL" id="BAAAZR010000008">
    <property type="protein sequence ID" value="GAA3814581.1"/>
    <property type="molecule type" value="Genomic_DNA"/>
</dbReference>
<dbReference type="InterPro" id="IPR036648">
    <property type="entry name" value="CN_Hdrase_a/SCN_Hdrase_g_sf"/>
</dbReference>
<sequence>MSDSPLNRHDPRWDLVVQRSTVDPAYRERLMSAPHEAPQEAGISADSTVDFTWLHDPGAS</sequence>
<proteinExistence type="predicted"/>